<accession>A0A084EWF3</accession>
<dbReference type="RefSeq" id="WP_038103449.1">
    <property type="nucleotide sequence ID" value="NZ_JFDP01000084.1"/>
</dbReference>
<comment type="caution">
    <text evidence="2">The sequence shown here is derived from an EMBL/GenBank/DDBJ whole genome shotgun (WGS) entry which is preliminary data.</text>
</comment>
<feature type="chain" id="PRO_5001774816" evidence="1">
    <location>
        <begin position="29"/>
        <end position="158"/>
    </location>
</feature>
<evidence type="ECO:0000256" key="1">
    <source>
        <dbReference type="SAM" id="SignalP"/>
    </source>
</evidence>
<feature type="signal peptide" evidence="1">
    <location>
        <begin position="1"/>
        <end position="28"/>
    </location>
</feature>
<evidence type="ECO:0000313" key="2">
    <source>
        <dbReference type="EMBL" id="KEZ22295.1"/>
    </source>
</evidence>
<dbReference type="Proteomes" id="UP000028537">
    <property type="component" value="Unassembled WGS sequence"/>
</dbReference>
<proteinExistence type="predicted"/>
<protein>
    <submittedName>
        <fullName evidence="2">Uncharacterized protein</fullName>
    </submittedName>
</protein>
<name>A0A084EWF3_9BACT</name>
<reference evidence="2 3" key="1">
    <citation type="submission" date="2014-02" db="EMBL/GenBank/DDBJ databases">
        <title>Genome sequence of Ureaplasma diversum strain 246.</title>
        <authorList>
            <person name="Sirand-Pugnet P."/>
            <person name="Breton M."/>
            <person name="Dordet-Frisoni E."/>
            <person name="Baranowski E."/>
            <person name="Barre A."/>
            <person name="Couture C."/>
            <person name="Dupuy V."/>
            <person name="Gaurivaud P."/>
            <person name="Jacob D."/>
            <person name="Lemaitre C."/>
            <person name="Manso-Silvan L."/>
            <person name="Nikolski M."/>
            <person name="Nouvel L.-X."/>
            <person name="Poumarat F."/>
            <person name="Tardy F."/>
            <person name="Thebault P."/>
            <person name="Theil S."/>
            <person name="Citti C."/>
            <person name="Thiaucourt F."/>
            <person name="Blanchard A."/>
        </authorList>
    </citation>
    <scope>NUCLEOTIDE SEQUENCE [LARGE SCALE GENOMIC DNA]</scope>
    <source>
        <strain evidence="2 3">NCTC 246</strain>
    </source>
</reference>
<dbReference type="AlphaFoldDB" id="A0A084EWF3"/>
<organism evidence="2 3">
    <name type="scientific">Ureaplasma diversum NCTC 246</name>
    <dbReference type="NCBI Taxonomy" id="1188241"/>
    <lineage>
        <taxon>Bacteria</taxon>
        <taxon>Bacillati</taxon>
        <taxon>Mycoplasmatota</taxon>
        <taxon>Mycoplasmoidales</taxon>
        <taxon>Mycoplasmoidaceae</taxon>
        <taxon>Ureaplasma</taxon>
    </lineage>
</organism>
<dbReference type="EMBL" id="JFDP01000084">
    <property type="protein sequence ID" value="KEZ22295.1"/>
    <property type="molecule type" value="Genomic_DNA"/>
</dbReference>
<keyword evidence="1" id="KW-0732">Signal</keyword>
<sequence>MFKWWKSKRFIALSLTTIALTATFISVAAATNYQYKIKPMVLEQLHQDQFKQEFLALKLDPSILSDKNQTKLNNMVVRLTVLDDKSKPIMQARSVYNVYDQNNNILFVRVNKDYLKLNYTININFEHTISSINFVVNEQFLANQILEDVPCGCNKKNS</sequence>
<gene>
    <name evidence="2" type="ORF">UDIV_6500</name>
</gene>
<keyword evidence="3" id="KW-1185">Reference proteome</keyword>
<evidence type="ECO:0000313" key="3">
    <source>
        <dbReference type="Proteomes" id="UP000028537"/>
    </source>
</evidence>